<dbReference type="InterPro" id="IPR044823">
    <property type="entry name" value="ASIL1/2-like"/>
</dbReference>
<keyword evidence="4" id="KW-1185">Reference proteome</keyword>
<dbReference type="EMBL" id="LR743589">
    <property type="protein sequence ID" value="CAA2616804.1"/>
    <property type="molecule type" value="Genomic_DNA"/>
</dbReference>
<dbReference type="Pfam" id="PF13837">
    <property type="entry name" value="Myb_DNA-bind_4"/>
    <property type="match status" value="1"/>
</dbReference>
<protein>
    <recommendedName>
        <fullName evidence="2">Myb/SANT-like DNA-binding domain-containing protein</fullName>
    </recommendedName>
</protein>
<name>A0A7I8IF91_SPIIN</name>
<sequence>MARSSAGNLKAAHWEEVAGAVAVRCRPLYAAAHHAGNSPKTAVQCRHKMEKLRKRYRSERRRHNHSSWVHFPQMHAMEMGRPSSSMAAAAAPTARRRRATSPGLVNGHAEELLPPAEPPSAAGDMRRRKKRAAGVPFLGEMAAAVRMASDGFLRVEEMKMAAAKEMEKQKMEMELRRTEMMIETQNRIVNAFMRGFSQSKKKRPKVNPEP</sequence>
<reference evidence="3 4" key="1">
    <citation type="submission" date="2019-12" db="EMBL/GenBank/DDBJ databases">
        <authorList>
            <person name="Scholz U."/>
            <person name="Mascher M."/>
            <person name="Fiebig A."/>
        </authorList>
    </citation>
    <scope>NUCLEOTIDE SEQUENCE</scope>
</reference>
<evidence type="ECO:0000259" key="2">
    <source>
        <dbReference type="Pfam" id="PF13837"/>
    </source>
</evidence>
<feature type="region of interest" description="Disordered" evidence="1">
    <location>
        <begin position="106"/>
        <end position="126"/>
    </location>
</feature>
<evidence type="ECO:0000256" key="1">
    <source>
        <dbReference type="SAM" id="MobiDB-lite"/>
    </source>
</evidence>
<evidence type="ECO:0000313" key="3">
    <source>
        <dbReference type="EMBL" id="CAA2616804.1"/>
    </source>
</evidence>
<evidence type="ECO:0000313" key="4">
    <source>
        <dbReference type="Proteomes" id="UP001189122"/>
    </source>
</evidence>
<dbReference type="PANTHER" id="PTHR31307">
    <property type="entry name" value="TRIHELIX TRANSCRIPTION FACTOR ASIL2"/>
    <property type="match status" value="1"/>
</dbReference>
<accession>A0A7I8IF91</accession>
<dbReference type="PANTHER" id="PTHR31307:SF49">
    <property type="entry name" value="ALCOHOL DEHYDROGENASE TRANSCRIPTION FACTOR MYB_SANT-LIKE FAMILY PROTEIN"/>
    <property type="match status" value="1"/>
</dbReference>
<gene>
    <name evidence="3" type="ORF">SI7747_02003018</name>
</gene>
<organism evidence="3">
    <name type="scientific">Spirodela intermedia</name>
    <name type="common">Intermediate duckweed</name>
    <dbReference type="NCBI Taxonomy" id="51605"/>
    <lineage>
        <taxon>Eukaryota</taxon>
        <taxon>Viridiplantae</taxon>
        <taxon>Streptophyta</taxon>
        <taxon>Embryophyta</taxon>
        <taxon>Tracheophyta</taxon>
        <taxon>Spermatophyta</taxon>
        <taxon>Magnoliopsida</taxon>
        <taxon>Liliopsida</taxon>
        <taxon>Araceae</taxon>
        <taxon>Lemnoideae</taxon>
        <taxon>Spirodela</taxon>
    </lineage>
</organism>
<proteinExistence type="predicted"/>
<dbReference type="EMBL" id="CACRZD030000002">
    <property type="protein sequence ID" value="CAA6656478.1"/>
    <property type="molecule type" value="Genomic_DNA"/>
</dbReference>
<dbReference type="InterPro" id="IPR044822">
    <property type="entry name" value="Myb_DNA-bind_4"/>
</dbReference>
<dbReference type="AlphaFoldDB" id="A0A7I8IF91"/>
<feature type="domain" description="Myb/SANT-like DNA-binding" evidence="2">
    <location>
        <begin position="7"/>
        <end position="77"/>
    </location>
</feature>
<dbReference type="Proteomes" id="UP001189122">
    <property type="component" value="Unassembled WGS sequence"/>
</dbReference>